<accession>A0A1X7TS56</accession>
<name>A0A1X7TS56_AMPQE</name>
<dbReference type="InParanoid" id="A0A1X7TS56"/>
<evidence type="ECO:0000313" key="1">
    <source>
        <dbReference type="EnsemblMetazoa" id="Aqu2.1.17683_001"/>
    </source>
</evidence>
<dbReference type="EnsemblMetazoa" id="Aqu2.1.17683_001">
    <property type="protein sequence ID" value="Aqu2.1.17683_001"/>
    <property type="gene ID" value="Aqu2.1.17683"/>
</dbReference>
<sequence length="273" mass="30629">SCSVSSGQYYVSDDCSSVTQSPCNPLLVYAGDMSQYNNTIFYFIGTSSIRNYDAIMTAIKNVTLHGLDQSPSINCKGVFKTSISIHSSNNITISNSSFFRSKYGKIHFYNAFDVNISSSVYNGYQLVIWYNPLPVCSDELPHYSLILANVNLTQLLDVGGMELEINHGNSYNVSIIFDHLHSAQWPLMLELFESICNFFIIKSSFDNANQSVSFSIKFGENSTPTKCSYPGITLVSNVVLIEESQFYNNWHGFEITTDQYLPGTMNYHIIIKS</sequence>
<protein>
    <submittedName>
        <fullName evidence="1">Uncharacterized protein</fullName>
    </submittedName>
</protein>
<organism evidence="1">
    <name type="scientific">Amphimedon queenslandica</name>
    <name type="common">Sponge</name>
    <dbReference type="NCBI Taxonomy" id="400682"/>
    <lineage>
        <taxon>Eukaryota</taxon>
        <taxon>Metazoa</taxon>
        <taxon>Porifera</taxon>
        <taxon>Demospongiae</taxon>
        <taxon>Heteroscleromorpha</taxon>
        <taxon>Haplosclerida</taxon>
        <taxon>Niphatidae</taxon>
        <taxon>Amphimedon</taxon>
    </lineage>
</organism>
<reference evidence="1" key="1">
    <citation type="submission" date="2017-05" db="UniProtKB">
        <authorList>
            <consortium name="EnsemblMetazoa"/>
        </authorList>
    </citation>
    <scope>IDENTIFICATION</scope>
</reference>
<dbReference type="AlphaFoldDB" id="A0A1X7TS56"/>
<proteinExistence type="predicted"/>